<evidence type="ECO:0000313" key="2">
    <source>
        <dbReference type="Proteomes" id="UP001143474"/>
    </source>
</evidence>
<name>A0A9W6MB83_9ACTN</name>
<dbReference type="AlphaFoldDB" id="A0A9W6MB83"/>
<accession>A0A9W6MB83</accession>
<reference evidence="1" key="1">
    <citation type="journal article" date="2014" name="Int. J. Syst. Evol. Microbiol.">
        <title>Complete genome sequence of Corynebacterium casei LMG S-19264T (=DSM 44701T), isolated from a smear-ripened cheese.</title>
        <authorList>
            <consortium name="US DOE Joint Genome Institute (JGI-PGF)"/>
            <person name="Walter F."/>
            <person name="Albersmeier A."/>
            <person name="Kalinowski J."/>
            <person name="Ruckert C."/>
        </authorList>
    </citation>
    <scope>NUCLEOTIDE SEQUENCE</scope>
    <source>
        <strain evidence="1">VKM Ac-2007</strain>
    </source>
</reference>
<sequence length="66" mass="7502">MKITIHGTADEIDALPFRRLRPLDGSDLAEVVVIIDLNTARLHKHPHSDAYRLHADILDPPRKEAR</sequence>
<organism evidence="1 2">
    <name type="scientific">Streptosporangium carneum</name>
    <dbReference type="NCBI Taxonomy" id="47481"/>
    <lineage>
        <taxon>Bacteria</taxon>
        <taxon>Bacillati</taxon>
        <taxon>Actinomycetota</taxon>
        <taxon>Actinomycetes</taxon>
        <taxon>Streptosporangiales</taxon>
        <taxon>Streptosporangiaceae</taxon>
        <taxon>Streptosporangium</taxon>
    </lineage>
</organism>
<dbReference type="EMBL" id="BSEV01000001">
    <property type="protein sequence ID" value="GLK07393.1"/>
    <property type="molecule type" value="Genomic_DNA"/>
</dbReference>
<reference evidence="1" key="2">
    <citation type="submission" date="2023-01" db="EMBL/GenBank/DDBJ databases">
        <authorList>
            <person name="Sun Q."/>
            <person name="Evtushenko L."/>
        </authorList>
    </citation>
    <scope>NUCLEOTIDE SEQUENCE</scope>
    <source>
        <strain evidence="1">VKM Ac-2007</strain>
    </source>
</reference>
<dbReference type="Proteomes" id="UP001143474">
    <property type="component" value="Unassembled WGS sequence"/>
</dbReference>
<keyword evidence="2" id="KW-1185">Reference proteome</keyword>
<proteinExistence type="predicted"/>
<gene>
    <name evidence="1" type="ORF">GCM10017600_07980</name>
</gene>
<protein>
    <submittedName>
        <fullName evidence="1">Uncharacterized protein</fullName>
    </submittedName>
</protein>
<evidence type="ECO:0000313" key="1">
    <source>
        <dbReference type="EMBL" id="GLK07393.1"/>
    </source>
</evidence>
<dbReference type="RefSeq" id="WP_271215931.1">
    <property type="nucleotide sequence ID" value="NZ_BAAAVD010000006.1"/>
</dbReference>
<comment type="caution">
    <text evidence="1">The sequence shown here is derived from an EMBL/GenBank/DDBJ whole genome shotgun (WGS) entry which is preliminary data.</text>
</comment>